<dbReference type="Proteomes" id="UP000825729">
    <property type="component" value="Unassembled WGS sequence"/>
</dbReference>
<gene>
    <name evidence="2" type="ORF">H6P81_005862</name>
</gene>
<accession>A0AAV7F088</accession>
<evidence type="ECO:0000256" key="1">
    <source>
        <dbReference type="SAM" id="MobiDB-lite"/>
    </source>
</evidence>
<dbReference type="PANTHER" id="PTHR35750:SF1">
    <property type="entry name" value="PHOSPHOLIPID HYDROPEROXIDE GLUTATHIONE PEROXIDASE"/>
    <property type="match status" value="1"/>
</dbReference>
<dbReference type="EMBL" id="JAINDJ010000003">
    <property type="protein sequence ID" value="KAG9452958.1"/>
    <property type="molecule type" value="Genomic_DNA"/>
</dbReference>
<protein>
    <submittedName>
        <fullName evidence="2">Uncharacterized protein</fullName>
    </submittedName>
</protein>
<sequence>MRFLRRIAGILGLLKDETHEAGEEDDDGRVHKEEAPPRATTKRFSVQVPVAVDKTQPGPLLAPCSLGQGGVQGLRWHAKRLKIDEDGDVADEFLDECGIQRQVAVGMNDLKGENSFQKFNLYSDAAVDGSNMVPDFLSRRRKRRG</sequence>
<keyword evidence="3" id="KW-1185">Reference proteome</keyword>
<dbReference type="PANTHER" id="PTHR35750">
    <property type="entry name" value="PHOSPHOLIPID HYDROPEROXIDE GLUTATHIONE PEROXIDASE"/>
    <property type="match status" value="1"/>
</dbReference>
<dbReference type="AlphaFoldDB" id="A0AAV7F088"/>
<organism evidence="2 3">
    <name type="scientific">Aristolochia fimbriata</name>
    <name type="common">White veined hardy Dutchman's pipe vine</name>
    <dbReference type="NCBI Taxonomy" id="158543"/>
    <lineage>
        <taxon>Eukaryota</taxon>
        <taxon>Viridiplantae</taxon>
        <taxon>Streptophyta</taxon>
        <taxon>Embryophyta</taxon>
        <taxon>Tracheophyta</taxon>
        <taxon>Spermatophyta</taxon>
        <taxon>Magnoliopsida</taxon>
        <taxon>Magnoliidae</taxon>
        <taxon>Piperales</taxon>
        <taxon>Aristolochiaceae</taxon>
        <taxon>Aristolochia</taxon>
    </lineage>
</organism>
<reference evidence="2 3" key="1">
    <citation type="submission" date="2021-07" db="EMBL/GenBank/DDBJ databases">
        <title>The Aristolochia fimbriata genome: insights into angiosperm evolution, floral development and chemical biosynthesis.</title>
        <authorList>
            <person name="Jiao Y."/>
        </authorList>
    </citation>
    <scope>NUCLEOTIDE SEQUENCE [LARGE SCALE GENOMIC DNA]</scope>
    <source>
        <strain evidence="2">IBCAS-2021</strain>
        <tissue evidence="2">Leaf</tissue>
    </source>
</reference>
<name>A0AAV7F088_ARIFI</name>
<feature type="region of interest" description="Disordered" evidence="1">
    <location>
        <begin position="18"/>
        <end position="42"/>
    </location>
</feature>
<evidence type="ECO:0000313" key="2">
    <source>
        <dbReference type="EMBL" id="KAG9452958.1"/>
    </source>
</evidence>
<proteinExistence type="predicted"/>
<comment type="caution">
    <text evidence="2">The sequence shown here is derived from an EMBL/GenBank/DDBJ whole genome shotgun (WGS) entry which is preliminary data.</text>
</comment>
<evidence type="ECO:0000313" key="3">
    <source>
        <dbReference type="Proteomes" id="UP000825729"/>
    </source>
</evidence>